<dbReference type="InterPro" id="IPR008622">
    <property type="entry name" value="FliT"/>
</dbReference>
<accession>A0A329QHV8</accession>
<dbReference type="Proteomes" id="UP000250642">
    <property type="component" value="Unassembled WGS sequence"/>
</dbReference>
<dbReference type="Pfam" id="PF05400">
    <property type="entry name" value="FliT"/>
    <property type="match status" value="1"/>
</dbReference>
<sequence>MNSDHEVINTVLNKLLELTQSFVLQLETKSSDEAENFVDQRQVLVEQLQEILNNQEMDHQQQDELKRILGWDERIQGHMLSLKNEAQQWLIQRSAARSQRSVYENNYAVDSYLMDKRK</sequence>
<evidence type="ECO:0000256" key="1">
    <source>
        <dbReference type="ARBA" id="ARBA00004514"/>
    </source>
</evidence>
<comment type="subcellular location">
    <subcellularLocation>
        <location evidence="1">Cytoplasm</location>
        <location evidence="1">Cytosol</location>
    </subcellularLocation>
</comment>
<comment type="function">
    <text evidence="5">May act as an export chaperone for the filament capping protein FliD.</text>
</comment>
<dbReference type="EMBL" id="QEVW01000029">
    <property type="protein sequence ID" value="RAW09968.1"/>
    <property type="molecule type" value="Genomic_DNA"/>
</dbReference>
<protein>
    <recommendedName>
        <fullName evidence="7">Flagellar protein FliT</fullName>
    </recommendedName>
</protein>
<evidence type="ECO:0000256" key="3">
    <source>
        <dbReference type="ARBA" id="ARBA00022795"/>
    </source>
</evidence>
<keyword evidence="2" id="KW-0963">Cytoplasm</keyword>
<comment type="caution">
    <text evidence="8">The sequence shown here is derived from an EMBL/GenBank/DDBJ whole genome shotgun (WGS) entry which is preliminary data.</text>
</comment>
<comment type="similarity">
    <text evidence="6">Belongs to the bacillales FliT family.</text>
</comment>
<proteinExistence type="inferred from homology"/>
<evidence type="ECO:0000256" key="5">
    <source>
        <dbReference type="ARBA" id="ARBA00093765"/>
    </source>
</evidence>
<evidence type="ECO:0000256" key="7">
    <source>
        <dbReference type="ARBA" id="ARBA00093797"/>
    </source>
</evidence>
<dbReference type="AlphaFoldDB" id="A0A329QHV8"/>
<reference evidence="8 9" key="1">
    <citation type="submission" date="2018-04" db="EMBL/GenBank/DDBJ databases">
        <title>Paenibacillus taichungensis Genome sequencing and assembly.</title>
        <authorList>
            <person name="Xu J."/>
            <person name="Rensing C."/>
            <person name="Mazhar H.S."/>
        </authorList>
    </citation>
    <scope>NUCLEOTIDE SEQUENCE [LARGE SCALE GENOMIC DNA]</scope>
    <source>
        <strain evidence="8 9">NC1</strain>
    </source>
</reference>
<name>A0A329QHV8_9BACL</name>
<organism evidence="8 9">
    <name type="scientific">Paenibacillus taichungensis</name>
    <dbReference type="NCBI Taxonomy" id="484184"/>
    <lineage>
        <taxon>Bacteria</taxon>
        <taxon>Bacillati</taxon>
        <taxon>Bacillota</taxon>
        <taxon>Bacilli</taxon>
        <taxon>Bacillales</taxon>
        <taxon>Paenibacillaceae</taxon>
        <taxon>Paenibacillus</taxon>
    </lineage>
</organism>
<gene>
    <name evidence="8" type="ORF">DC345_29640</name>
</gene>
<keyword evidence="3" id="KW-1005">Bacterial flagellum biogenesis</keyword>
<evidence type="ECO:0000256" key="2">
    <source>
        <dbReference type="ARBA" id="ARBA00022490"/>
    </source>
</evidence>
<evidence type="ECO:0000256" key="4">
    <source>
        <dbReference type="ARBA" id="ARBA00023186"/>
    </source>
</evidence>
<keyword evidence="4" id="KW-0143">Chaperone</keyword>
<evidence type="ECO:0000313" key="9">
    <source>
        <dbReference type="Proteomes" id="UP000250642"/>
    </source>
</evidence>
<dbReference type="RefSeq" id="WP_113056188.1">
    <property type="nucleotide sequence ID" value="NZ_QEVW01000029.1"/>
</dbReference>
<evidence type="ECO:0000256" key="6">
    <source>
        <dbReference type="ARBA" id="ARBA00093785"/>
    </source>
</evidence>
<evidence type="ECO:0000313" key="8">
    <source>
        <dbReference type="EMBL" id="RAW09968.1"/>
    </source>
</evidence>